<evidence type="ECO:0000313" key="3">
    <source>
        <dbReference type="Proteomes" id="UP000230233"/>
    </source>
</evidence>
<dbReference type="AlphaFoldDB" id="A0A2G5SQ10"/>
<dbReference type="EMBL" id="PDUG01000006">
    <property type="protein sequence ID" value="PIC17160.1"/>
    <property type="molecule type" value="Genomic_DNA"/>
</dbReference>
<dbReference type="InterPro" id="IPR040161">
    <property type="entry name" value="FB224"/>
</dbReference>
<evidence type="ECO:0008006" key="4">
    <source>
        <dbReference type="Google" id="ProtNLM"/>
    </source>
</evidence>
<feature type="compositionally biased region" description="Acidic residues" evidence="1">
    <location>
        <begin position="393"/>
        <end position="423"/>
    </location>
</feature>
<dbReference type="PANTHER" id="PTHR23015">
    <property type="entry name" value="UNCHARACTERIZED C.ELEGANS PROTEIN"/>
    <property type="match status" value="1"/>
</dbReference>
<dbReference type="Proteomes" id="UP000230233">
    <property type="component" value="Chromosome X"/>
</dbReference>
<evidence type="ECO:0000313" key="2">
    <source>
        <dbReference type="EMBL" id="PIC17160.1"/>
    </source>
</evidence>
<dbReference type="GO" id="GO:0045087">
    <property type="term" value="P:innate immune response"/>
    <property type="evidence" value="ECO:0007669"/>
    <property type="project" value="TreeGrafter"/>
</dbReference>
<sequence length="609" mass="71064">MSNSDAVKKLKVLRILVQRIVLRYQRLRLRDEFSKAGHLSPATTAAVVKAVQEMIRQRPETSTRKMVNDVCIFHRLVETIANQKLYLYYYQMQKTAFLTEKYQLFRKKEAQHLLRGTLAIFKLFLHFLMMKYLLLRLTKTISTIDFTTFDHSSDAYKMNVTAFFFRRRHMVCTVEEAFKMLKRDFSTITIGEVQNAFLELEQGRIPVPINNRHLRTMDFTTFDPSSDAYKMNCIAFFFRIGHSVEEAFRMLFLGGMRPNIRIGEVRNGFLALKPGRIPVPDDYIVNRRACWSGIDAPIKDKILRMLPGKDLKEIRRVSRDLYHFINGMDLVINKVKIHMKPSSMQLTISKLGMTDRINVKETKRGCVVVKNGEFENFVERRNKKVEELHIEFGYDEEEEESDEEDDGNDREEKENNDEEDDYDLQDDFFTRMGETLARLEPRLMCNALNIEARCPLDLLPIFRNLSSENFEKLTITSAGRDVFDMKDVVGLPQWRELKHSNFTVLSTLSLANISHIPWAVISTRYLESVESVVAFVENCIDSPIKLFYLVFGTIDNTAVARRLRGEGRRQNADGGRIQGRIPLIAGEHLEYDLRDDRTWHVYNTFLPEH</sequence>
<dbReference type="PANTHER" id="PTHR23015:SF4">
    <property type="entry name" value="DUF38 DOMAIN-CONTAINING PROTEIN-RELATED"/>
    <property type="match status" value="1"/>
</dbReference>
<feature type="region of interest" description="Disordered" evidence="1">
    <location>
        <begin position="391"/>
        <end position="423"/>
    </location>
</feature>
<reference evidence="3" key="1">
    <citation type="submission" date="2017-10" db="EMBL/GenBank/DDBJ databases">
        <title>Rapid genome shrinkage in a self-fertile nematode reveals novel sperm competition proteins.</title>
        <authorList>
            <person name="Yin D."/>
            <person name="Schwarz E.M."/>
            <person name="Thomas C.G."/>
            <person name="Felde R.L."/>
            <person name="Korf I.F."/>
            <person name="Cutter A.D."/>
            <person name="Schartner C.M."/>
            <person name="Ralston E.J."/>
            <person name="Meyer B.J."/>
            <person name="Haag E.S."/>
        </authorList>
    </citation>
    <scope>NUCLEOTIDE SEQUENCE [LARGE SCALE GENOMIC DNA]</scope>
    <source>
        <strain evidence="3">JU1422</strain>
    </source>
</reference>
<comment type="caution">
    <text evidence="2">The sequence shown here is derived from an EMBL/GenBank/DDBJ whole genome shotgun (WGS) entry which is preliminary data.</text>
</comment>
<evidence type="ECO:0000256" key="1">
    <source>
        <dbReference type="SAM" id="MobiDB-lite"/>
    </source>
</evidence>
<accession>A0A2G5SQ10</accession>
<keyword evidence="3" id="KW-1185">Reference proteome</keyword>
<proteinExistence type="predicted"/>
<protein>
    <recommendedName>
        <fullName evidence="4">F-box domain-containing protein</fullName>
    </recommendedName>
</protein>
<organism evidence="2 3">
    <name type="scientific">Caenorhabditis nigoni</name>
    <dbReference type="NCBI Taxonomy" id="1611254"/>
    <lineage>
        <taxon>Eukaryota</taxon>
        <taxon>Metazoa</taxon>
        <taxon>Ecdysozoa</taxon>
        <taxon>Nematoda</taxon>
        <taxon>Chromadorea</taxon>
        <taxon>Rhabditida</taxon>
        <taxon>Rhabditina</taxon>
        <taxon>Rhabditomorpha</taxon>
        <taxon>Rhabditoidea</taxon>
        <taxon>Rhabditidae</taxon>
        <taxon>Peloderinae</taxon>
        <taxon>Caenorhabditis</taxon>
    </lineage>
</organism>
<gene>
    <name evidence="2" type="primary">Cnig_chr_X.g23497</name>
    <name evidence="2" type="ORF">B9Z55_023497</name>
</gene>
<name>A0A2G5SQ10_9PELO</name>